<accession>A0A0T5XAV2</accession>
<dbReference type="InterPro" id="IPR012408">
    <property type="entry name" value="Acetald_propionald_DH-rel"/>
</dbReference>
<dbReference type="Pfam" id="PF00171">
    <property type="entry name" value="Aldedh"/>
    <property type="match status" value="1"/>
</dbReference>
<name>A0A0T5XAV2_9BACT</name>
<keyword evidence="2" id="KW-0520">NAD</keyword>
<protein>
    <submittedName>
        <fullName evidence="4">Aldehyde dehydrogenase family protein</fullName>
    </submittedName>
</protein>
<comment type="caution">
    <text evidence="4">The sequence shown here is derived from an EMBL/GenBank/DDBJ whole genome shotgun (WGS) entry which is preliminary data.</text>
</comment>
<dbReference type="GO" id="GO:0008774">
    <property type="term" value="F:acetaldehyde dehydrogenase (acetylating) activity"/>
    <property type="evidence" value="ECO:0007669"/>
    <property type="project" value="InterPro"/>
</dbReference>
<keyword evidence="5" id="KW-1185">Reference proteome</keyword>
<dbReference type="STRING" id="592015.HMPREF1705_02700"/>
<dbReference type="SUPFAM" id="SSF53720">
    <property type="entry name" value="ALDH-like"/>
    <property type="match status" value="1"/>
</dbReference>
<evidence type="ECO:0000256" key="1">
    <source>
        <dbReference type="ARBA" id="ARBA00023002"/>
    </source>
</evidence>
<sequence>MGALGGIFMESVRVDDLVKKIVEKVTKELAQEAKGRTSVGEIVGAAVEAQRAWQWDYNLDARTKILSAIKSKLLPHAEELAKLARDDTDMGRLDDKILKKKLAITKTPGPEYFTTKAISGDNGLILEELAPFGVIASITPSTNPVATVINNTICMLSGGNGVVFSPHPGALRCTLRTVELIRGILAEEGAPVEVVSVLSDASLDSLKELMSHPDIKLISATGGPGVVRAALSSGKPAIGAGPGNPPVLVDETAHLEKAAKDVIAGASFDNNLPCIAEKELIAVNCIADDLKELMCHNGAYELKDRSKIADLVELVLTKDHKIKKDMVGKNASVYLEKLGITPPPNVRLILVECDEKHPFVQEELMMPILAMVRVADFREGLAMAKRVEHGFKHSAIIHSTNIDNMSDMAKTMETSMFVKNAPSFASIGVGGDCPTAFTIGTTTGHGPTTPLSFCRIRRCLLHGAFRIV</sequence>
<gene>
    <name evidence="4" type="ORF">HMPREF1705_02700</name>
</gene>
<reference evidence="5" key="1">
    <citation type="submission" date="2012-09" db="EMBL/GenBank/DDBJ databases">
        <authorList>
            <person name="Weinstock G."/>
            <person name="Sodergren E."/>
            <person name="Clifton S."/>
            <person name="Fulton L."/>
            <person name="Fulton B."/>
            <person name="Courtney L."/>
            <person name="Fronick C."/>
            <person name="Harrison M."/>
            <person name="Strong C."/>
            <person name="Farmer C."/>
            <person name="Delehaunty K."/>
            <person name="Markovic C."/>
            <person name="Hall O."/>
            <person name="Minx P."/>
            <person name="Tomlinson C."/>
            <person name="Mitreva M."/>
            <person name="Nelson J."/>
            <person name="Hou S."/>
            <person name="Wollam A."/>
            <person name="Pepin K.H."/>
            <person name="Johnson M."/>
            <person name="Bhonagiri V."/>
            <person name="Nash W.E."/>
            <person name="Suruliraj S."/>
            <person name="Warren W."/>
            <person name="Chinwalla A."/>
            <person name="Mardis E.R."/>
            <person name="Wilson R.K."/>
        </authorList>
    </citation>
    <scope>NUCLEOTIDE SEQUENCE [LARGE SCALE GENOMIC DNA]</scope>
    <source>
        <strain evidence="5">OS1</strain>
    </source>
</reference>
<dbReference type="Gene3D" id="3.40.605.10">
    <property type="entry name" value="Aldehyde Dehydrogenase, Chain A, domain 1"/>
    <property type="match status" value="1"/>
</dbReference>
<dbReference type="PANTHER" id="PTHR11699">
    <property type="entry name" value="ALDEHYDE DEHYDROGENASE-RELATED"/>
    <property type="match status" value="1"/>
</dbReference>
<proteinExistence type="predicted"/>
<evidence type="ECO:0000313" key="4">
    <source>
        <dbReference type="EMBL" id="KRT35472.1"/>
    </source>
</evidence>
<organism evidence="4 5">
    <name type="scientific">Acetomicrobium hydrogeniformans ATCC BAA-1850</name>
    <dbReference type="NCBI Taxonomy" id="592015"/>
    <lineage>
        <taxon>Bacteria</taxon>
        <taxon>Thermotogati</taxon>
        <taxon>Synergistota</taxon>
        <taxon>Synergistia</taxon>
        <taxon>Synergistales</taxon>
        <taxon>Acetomicrobiaceae</taxon>
        <taxon>Acetomicrobium</taxon>
    </lineage>
</organism>
<dbReference type="Proteomes" id="UP000005273">
    <property type="component" value="Unassembled WGS sequence"/>
</dbReference>
<dbReference type="OrthoDB" id="9804734at2"/>
<dbReference type="InterPro" id="IPR015590">
    <property type="entry name" value="Aldehyde_DH_dom"/>
</dbReference>
<dbReference type="InterPro" id="IPR016162">
    <property type="entry name" value="Ald_DH_N"/>
</dbReference>
<dbReference type="EMBL" id="ACJX03000001">
    <property type="protein sequence ID" value="KRT35472.1"/>
    <property type="molecule type" value="Genomic_DNA"/>
</dbReference>
<dbReference type="InterPro" id="IPR016163">
    <property type="entry name" value="Ald_DH_C"/>
</dbReference>
<dbReference type="InterPro" id="IPR016161">
    <property type="entry name" value="Ald_DH/histidinol_DH"/>
</dbReference>
<keyword evidence="1" id="KW-0560">Oxidoreductase</keyword>
<dbReference type="PIRSF" id="PIRSF036410">
    <property type="entry name" value="EutE_PduP"/>
    <property type="match status" value="1"/>
</dbReference>
<dbReference type="eggNOG" id="COG1012">
    <property type="taxonomic scope" value="Bacteria"/>
</dbReference>
<dbReference type="NCBIfam" id="NF011927">
    <property type="entry name" value="PRK15398.1"/>
    <property type="match status" value="1"/>
</dbReference>
<evidence type="ECO:0000313" key="5">
    <source>
        <dbReference type="Proteomes" id="UP000005273"/>
    </source>
</evidence>
<dbReference type="Gene3D" id="3.40.309.10">
    <property type="entry name" value="Aldehyde Dehydrogenase, Chain A, domain 2"/>
    <property type="match status" value="1"/>
</dbReference>
<evidence type="ECO:0000259" key="3">
    <source>
        <dbReference type="Pfam" id="PF00171"/>
    </source>
</evidence>
<dbReference type="AlphaFoldDB" id="A0A0T5XAV2"/>
<evidence type="ECO:0000256" key="2">
    <source>
        <dbReference type="ARBA" id="ARBA00023027"/>
    </source>
</evidence>
<feature type="domain" description="Aldehyde dehydrogenase" evidence="3">
    <location>
        <begin position="33"/>
        <end position="423"/>
    </location>
</feature>